<reference evidence="2 3" key="1">
    <citation type="submission" date="2019-03" db="EMBL/GenBank/DDBJ databases">
        <title>Genomic Encyclopedia of Archaeal and Bacterial Type Strains, Phase II (KMG-II): from individual species to whole genera.</title>
        <authorList>
            <person name="Goeker M."/>
        </authorList>
    </citation>
    <scope>NUCLEOTIDE SEQUENCE [LARGE SCALE GENOMIC DNA]</scope>
    <source>
        <strain evidence="2 3">DSM 19034</strain>
    </source>
</reference>
<organism evidence="2 3">
    <name type="scientific">Pedobacter duraquae</name>
    <dbReference type="NCBI Taxonomy" id="425511"/>
    <lineage>
        <taxon>Bacteria</taxon>
        <taxon>Pseudomonadati</taxon>
        <taxon>Bacteroidota</taxon>
        <taxon>Sphingobacteriia</taxon>
        <taxon>Sphingobacteriales</taxon>
        <taxon>Sphingobacteriaceae</taxon>
        <taxon>Pedobacter</taxon>
    </lineage>
</organism>
<dbReference type="AlphaFoldDB" id="A0A4R6IIS8"/>
<dbReference type="Proteomes" id="UP000295499">
    <property type="component" value="Unassembled WGS sequence"/>
</dbReference>
<feature type="compositionally biased region" description="Basic and acidic residues" evidence="1">
    <location>
        <begin position="1"/>
        <end position="12"/>
    </location>
</feature>
<dbReference type="Gene3D" id="1.10.10.60">
    <property type="entry name" value="Homeodomain-like"/>
    <property type="match status" value="1"/>
</dbReference>
<evidence type="ECO:0000256" key="1">
    <source>
        <dbReference type="SAM" id="MobiDB-lite"/>
    </source>
</evidence>
<sequence>MSGKISERDKMATSKAKPVKKKAVKKPTAAALKKQKYDRDFESICKEIENGIAVRKVCPAYMSLEKFYQLIAESPEKTKRYACACEARAETIFEDIIEIADTSNADVFIINGKMVVDGEAIQRSKLKIDARKWMLARLAPKKYGDKIEVDANLTGQVTNIISLGSGINPDDTTT</sequence>
<evidence type="ECO:0000313" key="3">
    <source>
        <dbReference type="Proteomes" id="UP000295499"/>
    </source>
</evidence>
<dbReference type="Pfam" id="PF20901">
    <property type="entry name" value="Sf6_terminase"/>
    <property type="match status" value="1"/>
</dbReference>
<feature type="region of interest" description="Disordered" evidence="1">
    <location>
        <begin position="1"/>
        <end position="27"/>
    </location>
</feature>
<accession>A0A4R6IIS8</accession>
<gene>
    <name evidence="2" type="ORF">CLV32_3007</name>
</gene>
<comment type="caution">
    <text evidence="2">The sequence shown here is derived from an EMBL/GenBank/DDBJ whole genome shotgun (WGS) entry which is preliminary data.</text>
</comment>
<keyword evidence="3" id="KW-1185">Reference proteome</keyword>
<evidence type="ECO:0000313" key="2">
    <source>
        <dbReference type="EMBL" id="TDO21899.1"/>
    </source>
</evidence>
<dbReference type="InterPro" id="IPR048683">
    <property type="entry name" value="Sf6_terminase"/>
</dbReference>
<evidence type="ECO:0008006" key="4">
    <source>
        <dbReference type="Google" id="ProtNLM"/>
    </source>
</evidence>
<name>A0A4R6IIS8_9SPHI</name>
<protein>
    <recommendedName>
        <fullName evidence="4">Terminase small subunit</fullName>
    </recommendedName>
</protein>
<proteinExistence type="predicted"/>
<dbReference type="EMBL" id="SNWM01000003">
    <property type="protein sequence ID" value="TDO21899.1"/>
    <property type="molecule type" value="Genomic_DNA"/>
</dbReference>